<proteinExistence type="predicted"/>
<dbReference type="OrthoDB" id="5307922at2759"/>
<protein>
    <submittedName>
        <fullName evidence="1">Serum paraoxonase/arylesterase</fullName>
    </submittedName>
</protein>
<comment type="caution">
    <text evidence="1">The sequence shown here is derived from an EMBL/GenBank/DDBJ whole genome shotgun (WGS) entry which is preliminary data.</text>
</comment>
<dbReference type="GeneID" id="34555981"/>
<dbReference type="Gene3D" id="2.120.10.30">
    <property type="entry name" value="TolB, C-terminal domain"/>
    <property type="match status" value="1"/>
</dbReference>
<evidence type="ECO:0000313" key="1">
    <source>
        <dbReference type="EMBL" id="OHF01943.1"/>
    </source>
</evidence>
<organism evidence="1 2">
    <name type="scientific">Colletotrichum orchidophilum</name>
    <dbReference type="NCBI Taxonomy" id="1209926"/>
    <lineage>
        <taxon>Eukaryota</taxon>
        <taxon>Fungi</taxon>
        <taxon>Dikarya</taxon>
        <taxon>Ascomycota</taxon>
        <taxon>Pezizomycotina</taxon>
        <taxon>Sordariomycetes</taxon>
        <taxon>Hypocreomycetidae</taxon>
        <taxon>Glomerellales</taxon>
        <taxon>Glomerellaceae</taxon>
        <taxon>Colletotrichum</taxon>
    </lineage>
</organism>
<dbReference type="Proteomes" id="UP000176998">
    <property type="component" value="Unassembled WGS sequence"/>
</dbReference>
<keyword evidence="2" id="KW-1185">Reference proteome</keyword>
<dbReference type="InterPro" id="IPR011042">
    <property type="entry name" value="6-blade_b-propeller_TolB-like"/>
</dbReference>
<accession>A0A1G4BKW7</accession>
<dbReference type="PANTHER" id="PTHR11799">
    <property type="entry name" value="PARAOXONASE"/>
    <property type="match status" value="1"/>
</dbReference>
<sequence>MAALMPILVAGLAIFGGYNYAPAVKRTVTLIGLGREKLNTPVLQAGDLIFIDDTIHCEDIHHHLPSGLLFTACEDNEETRAKWFPALGTLGDPIIGSKQKGSLHVIDPKDMTQRRLKFENFDTTYVTHGIDVISDPKQPEAVYIFAVNHVPHPDWLATKLGGQSSQKVTQKSQSRVEIFHHILGSSTVRHLRTVIHPLLKTPNDIFIKDPYSFYVTNDHYHPNGIGRIIEDLWPGTSWTDTIHVHIDEMSATVPTEGIKAEVALSGMRNNNGLGHGRKAEEILVVNCAGGEMFIGQLSSDSKNTSINVDESIQTDSYIDNPSYFEDPYKSEALDASGFVLAGLSRPVDLPKQVHNTSSDIASMVWYVRPAAGSNGSYEKRLLFEDDGTRTRSAATAVLVAIDPAQEKGERKAWLFVTGFMAGSVVAVKVNL</sequence>
<evidence type="ECO:0000313" key="2">
    <source>
        <dbReference type="Proteomes" id="UP000176998"/>
    </source>
</evidence>
<name>A0A1G4BKW7_9PEZI</name>
<reference evidence="1 2" key="1">
    <citation type="submission" date="2016-09" db="EMBL/GenBank/DDBJ databases">
        <authorList>
            <person name="Capua I."/>
            <person name="De Benedictis P."/>
            <person name="Joannis T."/>
            <person name="Lombin L.H."/>
            <person name="Cattoli G."/>
        </authorList>
    </citation>
    <scope>NUCLEOTIDE SEQUENCE [LARGE SCALE GENOMIC DNA]</scope>
    <source>
        <strain evidence="1 2">IMI 309357</strain>
    </source>
</reference>
<dbReference type="AlphaFoldDB" id="A0A1G4BKW7"/>
<dbReference type="EMBL" id="MJBS01000016">
    <property type="protein sequence ID" value="OHF01943.1"/>
    <property type="molecule type" value="Genomic_DNA"/>
</dbReference>
<gene>
    <name evidence="1" type="ORF">CORC01_02821</name>
</gene>
<dbReference type="InterPro" id="IPR051288">
    <property type="entry name" value="Serum_paraoxonase/arylesterase"/>
</dbReference>
<dbReference type="PANTHER" id="PTHR11799:SF12">
    <property type="entry name" value="PARAOXONASE-RELATED"/>
    <property type="match status" value="1"/>
</dbReference>
<dbReference type="RefSeq" id="XP_022479085.1">
    <property type="nucleotide sequence ID" value="XM_022614471.1"/>
</dbReference>